<evidence type="ECO:0000256" key="2">
    <source>
        <dbReference type="ARBA" id="ARBA00023125"/>
    </source>
</evidence>
<dbReference type="InterPro" id="IPR011990">
    <property type="entry name" value="TPR-like_helical_dom_sf"/>
</dbReference>
<dbReference type="Pfam" id="PF25872">
    <property type="entry name" value="HTH_77"/>
    <property type="match status" value="1"/>
</dbReference>
<feature type="domain" description="OmpR/PhoB-type" evidence="4">
    <location>
        <begin position="16"/>
        <end position="88"/>
    </location>
</feature>
<dbReference type="RefSeq" id="WP_170224795.1">
    <property type="nucleotide sequence ID" value="NZ_PGEZ01000001.1"/>
</dbReference>
<dbReference type="Gene3D" id="1.10.10.10">
    <property type="entry name" value="Winged helix-like DNA-binding domain superfamily/Winged helix DNA-binding domain"/>
    <property type="match status" value="1"/>
</dbReference>
<dbReference type="SUPFAM" id="SSF48452">
    <property type="entry name" value="TPR-like"/>
    <property type="match status" value="1"/>
</dbReference>
<name>A0A2M9BKF1_9ACTN</name>
<dbReference type="InterPro" id="IPR016032">
    <property type="entry name" value="Sig_transdc_resp-reg_C-effctor"/>
</dbReference>
<gene>
    <name evidence="6" type="ORF">CLV56_2680</name>
</gene>
<dbReference type="GO" id="GO:0016887">
    <property type="term" value="F:ATP hydrolysis activity"/>
    <property type="evidence" value="ECO:0007669"/>
    <property type="project" value="InterPro"/>
</dbReference>
<keyword evidence="7" id="KW-1185">Reference proteome</keyword>
<protein>
    <submittedName>
        <fullName evidence="6">Putative ATPase</fullName>
    </submittedName>
</protein>
<dbReference type="GO" id="GO:0006355">
    <property type="term" value="P:regulation of DNA-templated transcription"/>
    <property type="evidence" value="ECO:0007669"/>
    <property type="project" value="InterPro"/>
</dbReference>
<dbReference type="InterPro" id="IPR005158">
    <property type="entry name" value="BTAD"/>
</dbReference>
<evidence type="ECO:0000313" key="7">
    <source>
        <dbReference type="Proteomes" id="UP000230842"/>
    </source>
</evidence>
<dbReference type="SUPFAM" id="SSF52540">
    <property type="entry name" value="P-loop containing nucleoside triphosphate hydrolases"/>
    <property type="match status" value="1"/>
</dbReference>
<dbReference type="PANTHER" id="PTHR47691:SF3">
    <property type="entry name" value="HTH-TYPE TRANSCRIPTIONAL REGULATOR RV0890C-RELATED"/>
    <property type="match status" value="1"/>
</dbReference>
<evidence type="ECO:0000313" key="6">
    <source>
        <dbReference type="EMBL" id="PJJ58429.1"/>
    </source>
</evidence>
<dbReference type="Pfam" id="PF13401">
    <property type="entry name" value="AAA_22"/>
    <property type="match status" value="1"/>
</dbReference>
<dbReference type="InterPro" id="IPR027417">
    <property type="entry name" value="P-loop_NTPase"/>
</dbReference>
<dbReference type="InterPro" id="IPR036388">
    <property type="entry name" value="WH-like_DNA-bd_sf"/>
</dbReference>
<evidence type="ECO:0000256" key="1">
    <source>
        <dbReference type="ARBA" id="ARBA00005820"/>
    </source>
</evidence>
<dbReference type="Gene3D" id="1.25.40.10">
    <property type="entry name" value="Tetratricopeptide repeat domain"/>
    <property type="match status" value="1"/>
</dbReference>
<dbReference type="InterPro" id="IPR058852">
    <property type="entry name" value="HTH_77"/>
</dbReference>
<dbReference type="GO" id="GO:0000160">
    <property type="term" value="P:phosphorelay signal transduction system"/>
    <property type="evidence" value="ECO:0007669"/>
    <property type="project" value="InterPro"/>
</dbReference>
<dbReference type="Pfam" id="PF03704">
    <property type="entry name" value="BTAD"/>
    <property type="match status" value="1"/>
</dbReference>
<dbReference type="InterPro" id="IPR049945">
    <property type="entry name" value="AAA_22"/>
</dbReference>
<dbReference type="EMBL" id="PGEZ01000001">
    <property type="protein sequence ID" value="PJJ58429.1"/>
    <property type="molecule type" value="Genomic_DNA"/>
</dbReference>
<dbReference type="SMART" id="SM00862">
    <property type="entry name" value="Trans_reg_C"/>
    <property type="match status" value="1"/>
</dbReference>
<comment type="similarity">
    <text evidence="1">Belongs to the AfsR/DnrI/RedD regulatory family.</text>
</comment>
<reference evidence="6 7" key="1">
    <citation type="submission" date="2017-11" db="EMBL/GenBank/DDBJ databases">
        <title>Genomic Encyclopedia of Archaeal and Bacterial Type Strains, Phase II (KMG-II): From Individual Species to Whole Genera.</title>
        <authorList>
            <person name="Goeker M."/>
        </authorList>
    </citation>
    <scope>NUCLEOTIDE SEQUENCE [LARGE SCALE GENOMIC DNA]</scope>
    <source>
        <strain evidence="6 7">DSM 27763</strain>
    </source>
</reference>
<dbReference type="SMART" id="SM01043">
    <property type="entry name" value="BTAD"/>
    <property type="match status" value="1"/>
</dbReference>
<dbReference type="SUPFAM" id="SSF46894">
    <property type="entry name" value="C-terminal effector domain of the bipartite response regulators"/>
    <property type="match status" value="1"/>
</dbReference>
<comment type="caution">
    <text evidence="6">The sequence shown here is derived from an EMBL/GenBank/DDBJ whole genome shotgun (WGS) entry which is preliminary data.</text>
</comment>
<feature type="domain" description="Bacterial transcriptional activator" evidence="5">
    <location>
        <begin position="95"/>
        <end position="228"/>
    </location>
</feature>
<dbReference type="GO" id="GO:0003677">
    <property type="term" value="F:DNA binding"/>
    <property type="evidence" value="ECO:0007669"/>
    <property type="project" value="UniProtKB-KW"/>
</dbReference>
<feature type="region of interest" description="Disordered" evidence="3">
    <location>
        <begin position="1065"/>
        <end position="1098"/>
    </location>
</feature>
<sequence>MQVRLLGPFEITDGDGRSIDVGGPRNRALVARLALALPHAVAIETLIDDLWGTEIPQHAHNALQSVVSRTRARLGDGAITVTAGGYRLTCESTDVDVHRFTRLAGQGRSRDALALWRGDALDGIGDAPYVATSAAGLDERRLAVLEDRVESDLGSGDYEVGGLVTELRALVAAHPYRERLAVSLVRALAASGRQADALAAYEQMRSRLADDLGLDPSLAAQQVQAAVLRGDADVAAPRRAALAGEGVRTNLRPALTSFVGRDDLVEHVRALCSARRLVTVVGPGGAGKTRLATEAASGAVPDPADGAWLVELASVTDPDQLLDAIVAALGLRDVAAIERGSDQRPTARRRVVETLAAGRPLLVVDNCEHLVADVAVLVEDLLRDLPGLTVLATSREPLAVPAETVVSLGPLAVAPGGATPDEALGYGAVDLFVQRARAAAPSFVLDAAALPAVLEICRRLDGQPLALELAAARLRTLTPQQVAARLGDRFRLLTGGSRTALPRHRTLRAVVEWSWDLLSDAERDLAERVAVLPGGVTASAAAALAVIDEADALDLLGALVDKSLLVPVPAPDDTEPRFRMLETIREYGQDRLADRRIGDEVRGRHLAYALQLARALEPTLRTRDQVAALATLDAERNNLVAALRYAVERTDRISAVRLVADIGWYYSLRGDHAEISDWARRALALDGDADPTSESLCLALRVVGLHDDPDRKESLAASAARLRELREADGFDRDHPLAALVQVGVDVFAEGFADTATPGRPQLGEAASASIAAAVGSGDPWLRSAVRFIELSWYDNAGVVSDDVTELLDAIGGFREVGDRWGQAMAASVLAVSCERRGRLDEARRWIDDAIALLVEVGAVDDVLQLRTRRLGLDLVAAGPEDTDRLRAELATIAADARHQGRPDAARYVGVAEVDLERRLGDTEAAERAAARLLEALGPSRMPGAPQVRAIALLSTALVLLRRDPAAARTQLAEAAAAARDVRDMPVVAMVGVGHAWLAERLGDDVLAARRLGAADAVRGGPDAANRDASDLEQRLRARMGDAAYDTAYGTGRALRRTAALALASPVPADGPGAGPDRTEVDEAGGAADPTDAQAFRR</sequence>
<evidence type="ECO:0000259" key="5">
    <source>
        <dbReference type="SMART" id="SM01043"/>
    </source>
</evidence>
<dbReference type="Proteomes" id="UP000230842">
    <property type="component" value="Unassembled WGS sequence"/>
</dbReference>
<dbReference type="AlphaFoldDB" id="A0A2M9BKF1"/>
<dbReference type="InterPro" id="IPR001867">
    <property type="entry name" value="OmpR/PhoB-type_DNA-bd"/>
</dbReference>
<proteinExistence type="inferred from homology"/>
<organism evidence="6 7">
    <name type="scientific">Mumia flava</name>
    <dbReference type="NCBI Taxonomy" id="1348852"/>
    <lineage>
        <taxon>Bacteria</taxon>
        <taxon>Bacillati</taxon>
        <taxon>Actinomycetota</taxon>
        <taxon>Actinomycetes</taxon>
        <taxon>Propionibacteriales</taxon>
        <taxon>Nocardioidaceae</taxon>
        <taxon>Mumia</taxon>
    </lineage>
</organism>
<dbReference type="Gene3D" id="3.40.50.300">
    <property type="entry name" value="P-loop containing nucleotide triphosphate hydrolases"/>
    <property type="match status" value="1"/>
</dbReference>
<accession>A0A2M9BKF1</accession>
<dbReference type="PANTHER" id="PTHR47691">
    <property type="entry name" value="REGULATOR-RELATED"/>
    <property type="match status" value="1"/>
</dbReference>
<keyword evidence="2" id="KW-0238">DNA-binding</keyword>
<evidence type="ECO:0000259" key="4">
    <source>
        <dbReference type="SMART" id="SM00862"/>
    </source>
</evidence>
<dbReference type="CDD" id="cd15831">
    <property type="entry name" value="BTAD"/>
    <property type="match status" value="1"/>
</dbReference>
<evidence type="ECO:0000256" key="3">
    <source>
        <dbReference type="SAM" id="MobiDB-lite"/>
    </source>
</evidence>